<keyword evidence="6 10" id="KW-0378">Hydrolase</keyword>
<dbReference type="GO" id="GO:0004252">
    <property type="term" value="F:serine-type endopeptidase activity"/>
    <property type="evidence" value="ECO:0007669"/>
    <property type="project" value="InterPro"/>
</dbReference>
<evidence type="ECO:0000313" key="13">
    <source>
        <dbReference type="EMBL" id="CAK0760437.1"/>
    </source>
</evidence>
<name>A0AAV1HXT7_9CHLO</name>
<dbReference type="SUPFAM" id="SSF144091">
    <property type="entry name" value="Rhomboid-like"/>
    <property type="match status" value="1"/>
</dbReference>
<feature type="transmembrane region" description="Helical" evidence="10">
    <location>
        <begin position="366"/>
        <end position="385"/>
    </location>
</feature>
<keyword evidence="14" id="KW-1185">Reference proteome</keyword>
<dbReference type="SUPFAM" id="SSF57850">
    <property type="entry name" value="RING/U-box"/>
    <property type="match status" value="1"/>
</dbReference>
<dbReference type="InterPro" id="IPR002610">
    <property type="entry name" value="Peptidase_S54_rhomboid-like"/>
</dbReference>
<evidence type="ECO:0000256" key="6">
    <source>
        <dbReference type="ARBA" id="ARBA00022801"/>
    </source>
</evidence>
<evidence type="ECO:0000256" key="7">
    <source>
        <dbReference type="ARBA" id="ARBA00022825"/>
    </source>
</evidence>
<evidence type="ECO:0000256" key="4">
    <source>
        <dbReference type="ARBA" id="ARBA00022670"/>
    </source>
</evidence>
<gene>
    <name evidence="13" type="ORF">CVIRNUC_002771</name>
</gene>
<keyword evidence="9 10" id="KW-0472">Membrane</keyword>
<dbReference type="PROSITE" id="PS51698">
    <property type="entry name" value="U_BOX"/>
    <property type="match status" value="1"/>
</dbReference>
<evidence type="ECO:0000256" key="1">
    <source>
        <dbReference type="ARBA" id="ARBA00000156"/>
    </source>
</evidence>
<evidence type="ECO:0000256" key="11">
    <source>
        <dbReference type="SAM" id="MobiDB-lite"/>
    </source>
</evidence>
<dbReference type="GO" id="GO:0004842">
    <property type="term" value="F:ubiquitin-protein transferase activity"/>
    <property type="evidence" value="ECO:0007669"/>
    <property type="project" value="InterPro"/>
</dbReference>
<keyword evidence="7 10" id="KW-0720">Serine protease</keyword>
<dbReference type="Pfam" id="PF01694">
    <property type="entry name" value="Rhomboid"/>
    <property type="match status" value="1"/>
</dbReference>
<feature type="transmembrane region" description="Helical" evidence="10">
    <location>
        <begin position="476"/>
        <end position="503"/>
    </location>
</feature>
<dbReference type="CDD" id="cd16664">
    <property type="entry name" value="RING-Ubox_PUB"/>
    <property type="match status" value="1"/>
</dbReference>
<evidence type="ECO:0000259" key="12">
    <source>
        <dbReference type="PROSITE" id="PS51698"/>
    </source>
</evidence>
<dbReference type="Gene3D" id="1.20.1540.10">
    <property type="entry name" value="Rhomboid-like"/>
    <property type="match status" value="1"/>
</dbReference>
<dbReference type="EC" id="3.4.21.105" evidence="10"/>
<evidence type="ECO:0000256" key="10">
    <source>
        <dbReference type="RuleBase" id="RU362115"/>
    </source>
</evidence>
<dbReference type="SMART" id="SM00504">
    <property type="entry name" value="Ubox"/>
    <property type="match status" value="1"/>
</dbReference>
<evidence type="ECO:0000256" key="3">
    <source>
        <dbReference type="ARBA" id="ARBA00009045"/>
    </source>
</evidence>
<dbReference type="InterPro" id="IPR022764">
    <property type="entry name" value="Peptidase_S54_rhomboid_dom"/>
</dbReference>
<dbReference type="PANTHER" id="PTHR22936">
    <property type="entry name" value="RHOMBOID-RELATED"/>
    <property type="match status" value="1"/>
</dbReference>
<evidence type="ECO:0000256" key="2">
    <source>
        <dbReference type="ARBA" id="ARBA00004141"/>
    </source>
</evidence>
<protein>
    <recommendedName>
        <fullName evidence="10">RHOMBOID-like protein</fullName>
        <ecNumber evidence="10">3.4.21.105</ecNumber>
    </recommendedName>
</protein>
<dbReference type="GO" id="GO:0016020">
    <property type="term" value="C:membrane"/>
    <property type="evidence" value="ECO:0007669"/>
    <property type="project" value="UniProtKB-SubCell"/>
</dbReference>
<dbReference type="AlphaFoldDB" id="A0AAV1HXT7"/>
<comment type="catalytic activity">
    <reaction evidence="1 10">
        <text>Cleaves type-1 transmembrane domains using a catalytic dyad composed of serine and histidine that are contributed by different transmembrane domains.</text>
        <dbReference type="EC" id="3.4.21.105"/>
    </reaction>
</comment>
<feature type="domain" description="U-box" evidence="12">
    <location>
        <begin position="129"/>
        <end position="204"/>
    </location>
</feature>
<keyword evidence="5 10" id="KW-0812">Transmembrane</keyword>
<comment type="similarity">
    <text evidence="3 10">Belongs to the peptidase S54 family.</text>
</comment>
<dbReference type="InterPro" id="IPR003613">
    <property type="entry name" value="Ubox_domain"/>
</dbReference>
<dbReference type="GO" id="GO:0016567">
    <property type="term" value="P:protein ubiquitination"/>
    <property type="evidence" value="ECO:0007669"/>
    <property type="project" value="InterPro"/>
</dbReference>
<keyword evidence="8 10" id="KW-1133">Transmembrane helix</keyword>
<dbReference type="Pfam" id="PF04564">
    <property type="entry name" value="U-box"/>
    <property type="match status" value="1"/>
</dbReference>
<evidence type="ECO:0000256" key="9">
    <source>
        <dbReference type="ARBA" id="ARBA00023136"/>
    </source>
</evidence>
<keyword evidence="4 10" id="KW-0645">Protease</keyword>
<comment type="caution">
    <text evidence="13">The sequence shown here is derived from an EMBL/GenBank/DDBJ whole genome shotgun (WGS) entry which is preliminary data.</text>
</comment>
<dbReference type="InterPro" id="IPR035952">
    <property type="entry name" value="Rhomboid-like_sf"/>
</dbReference>
<dbReference type="Proteomes" id="UP001314263">
    <property type="component" value="Unassembled WGS sequence"/>
</dbReference>
<comment type="function">
    <text evidence="10">Serine protease involved in intramembrane proteolysis.</text>
</comment>
<reference evidence="13 14" key="1">
    <citation type="submission" date="2023-10" db="EMBL/GenBank/DDBJ databases">
        <authorList>
            <person name="Maclean D."/>
            <person name="Macfadyen A."/>
        </authorList>
    </citation>
    <scope>NUCLEOTIDE SEQUENCE [LARGE SCALE GENOMIC DNA]</scope>
</reference>
<feature type="transmembrane region" description="Helical" evidence="10">
    <location>
        <begin position="328"/>
        <end position="354"/>
    </location>
</feature>
<organism evidence="13 14">
    <name type="scientific">Coccomyxa viridis</name>
    <dbReference type="NCBI Taxonomy" id="1274662"/>
    <lineage>
        <taxon>Eukaryota</taxon>
        <taxon>Viridiplantae</taxon>
        <taxon>Chlorophyta</taxon>
        <taxon>core chlorophytes</taxon>
        <taxon>Trebouxiophyceae</taxon>
        <taxon>Trebouxiophyceae incertae sedis</taxon>
        <taxon>Coccomyxaceae</taxon>
        <taxon>Coccomyxa</taxon>
    </lineage>
</organism>
<dbReference type="InterPro" id="IPR045210">
    <property type="entry name" value="RING-Ubox_PUB"/>
</dbReference>
<feature type="transmembrane region" description="Helical" evidence="10">
    <location>
        <begin position="425"/>
        <end position="441"/>
    </location>
</feature>
<dbReference type="Gene3D" id="3.30.40.10">
    <property type="entry name" value="Zinc/RING finger domain, C3HC4 (zinc finger)"/>
    <property type="match status" value="1"/>
</dbReference>
<dbReference type="PANTHER" id="PTHR22936:SF69">
    <property type="entry name" value="RHOMBOID-LIKE PROTEIN"/>
    <property type="match status" value="1"/>
</dbReference>
<sequence length="596" mass="62908">MTKGGKDNKPSAPCLPLEPCENPVRADSDLWVQFSSADVRSSSEAQRSGDMPSSAEDFKLAAIHGDLEEGDAALYKDLLRKAHGNEAVAKSWMREICGHDVSSPTESLIAARYNSFSKGDLDTAAMEAGAPEGFFCPISLKLFRDPVMLPTGQTYERRYIERWLAGGRNLCPSTGTVLTLPATLVPNVALRKSIEVWAEKHARWMLGQDGKVKAIPEDEDFARPGTAGQEAADLTLAVHLQQEELLTGHQLSPMSQSPGQHNVRVCSLLTLLLYAITAGQVAVYVVALWQNGWLIEQLSHNPLVGPSESALRVLGSLSTSDLVDLHQYWRLLASIFLCSGAIQLGLTIILLWTFGLHIARALRRPALGVLLLYLVSGLVGSLVSANLSTHYTASGAPAAVCGLIGASLVHLGVGHKSYKAHKTSLALMLLALALFVVAALLPLSANIFAVLGALAAGALCMGLVPPLEQPQRPKAAVALQAVCGIALVGLVSVGILGLVFGAAVGRRCAWCPSAACVDTRWWACQSTEQPICNYTPTGNGTASIECTGGASVVMPSSYSASPVGMELVGLCRRACRGSQPAAPAQAPAPPPPAILI</sequence>
<comment type="caution">
    <text evidence="10">Lacks conserved residue(s) required for the propagation of feature annotation.</text>
</comment>
<feature type="transmembrane region" description="Helical" evidence="10">
    <location>
        <begin position="391"/>
        <end position="413"/>
    </location>
</feature>
<evidence type="ECO:0000313" key="14">
    <source>
        <dbReference type="Proteomes" id="UP001314263"/>
    </source>
</evidence>
<evidence type="ECO:0000256" key="5">
    <source>
        <dbReference type="ARBA" id="ARBA00022692"/>
    </source>
</evidence>
<evidence type="ECO:0000256" key="8">
    <source>
        <dbReference type="ARBA" id="ARBA00022989"/>
    </source>
</evidence>
<accession>A0AAV1HXT7</accession>
<comment type="subcellular location">
    <subcellularLocation>
        <location evidence="2 10">Membrane</location>
        <topology evidence="2 10">Multi-pass membrane protein</topology>
    </subcellularLocation>
</comment>
<dbReference type="InterPro" id="IPR013083">
    <property type="entry name" value="Znf_RING/FYVE/PHD"/>
</dbReference>
<dbReference type="EMBL" id="CAUYUE010000004">
    <property type="protein sequence ID" value="CAK0760437.1"/>
    <property type="molecule type" value="Genomic_DNA"/>
</dbReference>
<feature type="region of interest" description="Disordered" evidence="11">
    <location>
        <begin position="1"/>
        <end position="20"/>
    </location>
</feature>
<proteinExistence type="inferred from homology"/>
<dbReference type="GO" id="GO:0006508">
    <property type="term" value="P:proteolysis"/>
    <property type="evidence" value="ECO:0007669"/>
    <property type="project" value="UniProtKB-KW"/>
</dbReference>
<feature type="transmembrane region" description="Helical" evidence="10">
    <location>
        <begin position="265"/>
        <end position="289"/>
    </location>
</feature>